<evidence type="ECO:0000256" key="2">
    <source>
        <dbReference type="ARBA" id="ARBA00021483"/>
    </source>
</evidence>
<keyword evidence="6" id="KW-1185">Reference proteome</keyword>
<proteinExistence type="predicted"/>
<keyword evidence="3" id="KW-0963">Cytoplasm</keyword>
<dbReference type="InterPro" id="IPR039315">
    <property type="entry name" value="CheW"/>
</dbReference>
<dbReference type="PANTHER" id="PTHR22617">
    <property type="entry name" value="CHEMOTAXIS SENSOR HISTIDINE KINASE-RELATED"/>
    <property type="match status" value="1"/>
</dbReference>
<name>A0ABQ0ABV2_9GAMM</name>
<dbReference type="Pfam" id="PF01584">
    <property type="entry name" value="CheW"/>
    <property type="match status" value="1"/>
</dbReference>
<evidence type="ECO:0000256" key="3">
    <source>
        <dbReference type="ARBA" id="ARBA00022490"/>
    </source>
</evidence>
<protein>
    <recommendedName>
        <fullName evidence="2">Chemotaxis protein CheW</fullName>
    </recommendedName>
</protein>
<gene>
    <name evidence="5" type="primary">cheW</name>
    <name evidence="5" type="ORF">NBRC116591_29350</name>
</gene>
<dbReference type="RefSeq" id="WP_233086831.1">
    <property type="nucleotide sequence ID" value="NZ_BAABWN010000010.1"/>
</dbReference>
<sequence>MEAVIEVPEINTHGGGKDLSLEGIDFISGGDQYLTFCLCQEHYGVDILSVTEIRGWEEPTLIPNSPEYVKGVINLRGVIVPILDLRIRFHIGEADYKPTTVVIVLAVKSEQASASCTMGFVVDAVSDVLNAESDDIKVAPSFGGLIEPNYIQGLVNVGADVVTLLNVDQLVQLDEEGVTNE</sequence>
<comment type="subcellular location">
    <subcellularLocation>
        <location evidence="1">Cytoplasm</location>
    </subcellularLocation>
</comment>
<dbReference type="PROSITE" id="PS50851">
    <property type="entry name" value="CHEW"/>
    <property type="match status" value="1"/>
</dbReference>
<evidence type="ECO:0000313" key="5">
    <source>
        <dbReference type="EMBL" id="GAA6169124.1"/>
    </source>
</evidence>
<dbReference type="Gene3D" id="2.40.50.180">
    <property type="entry name" value="CheA-289, Domain 4"/>
    <property type="match status" value="1"/>
</dbReference>
<dbReference type="PANTHER" id="PTHR22617:SF45">
    <property type="entry name" value="CHEMOTAXIS PROTEIN CHEW"/>
    <property type="match status" value="1"/>
</dbReference>
<accession>A0ABQ0ABV2</accession>
<dbReference type="Gene3D" id="2.30.30.40">
    <property type="entry name" value="SH3 Domains"/>
    <property type="match status" value="1"/>
</dbReference>
<comment type="caution">
    <text evidence="5">The sequence shown here is derived from an EMBL/GenBank/DDBJ whole genome shotgun (WGS) entry which is preliminary data.</text>
</comment>
<dbReference type="Proteomes" id="UP001465153">
    <property type="component" value="Unassembled WGS sequence"/>
</dbReference>
<dbReference type="EMBL" id="BAABWN010000010">
    <property type="protein sequence ID" value="GAA6169124.1"/>
    <property type="molecule type" value="Genomic_DNA"/>
</dbReference>
<organism evidence="5 6">
    <name type="scientific">Sessilibacter corallicola</name>
    <dbReference type="NCBI Taxonomy" id="2904075"/>
    <lineage>
        <taxon>Bacteria</taxon>
        <taxon>Pseudomonadati</taxon>
        <taxon>Pseudomonadota</taxon>
        <taxon>Gammaproteobacteria</taxon>
        <taxon>Cellvibrionales</taxon>
        <taxon>Cellvibrionaceae</taxon>
        <taxon>Sessilibacter</taxon>
    </lineage>
</organism>
<feature type="domain" description="CheW-like" evidence="4">
    <location>
        <begin position="30"/>
        <end position="176"/>
    </location>
</feature>
<dbReference type="InterPro" id="IPR002545">
    <property type="entry name" value="CheW-lke_dom"/>
</dbReference>
<evidence type="ECO:0000259" key="4">
    <source>
        <dbReference type="PROSITE" id="PS50851"/>
    </source>
</evidence>
<evidence type="ECO:0000256" key="1">
    <source>
        <dbReference type="ARBA" id="ARBA00004496"/>
    </source>
</evidence>
<dbReference type="InterPro" id="IPR036061">
    <property type="entry name" value="CheW-like_dom_sf"/>
</dbReference>
<reference evidence="5 6" key="1">
    <citation type="submission" date="2024-04" db="EMBL/GenBank/DDBJ databases">
        <title>Draft genome sequence of Sessilibacter corallicola NBRC 116591.</title>
        <authorList>
            <person name="Miyakawa T."/>
            <person name="Kusuya Y."/>
            <person name="Miura T."/>
        </authorList>
    </citation>
    <scope>NUCLEOTIDE SEQUENCE [LARGE SCALE GENOMIC DNA]</scope>
    <source>
        <strain evidence="5 6">KU-00831-HH</strain>
    </source>
</reference>
<evidence type="ECO:0000313" key="6">
    <source>
        <dbReference type="Proteomes" id="UP001465153"/>
    </source>
</evidence>
<dbReference type="SUPFAM" id="SSF50341">
    <property type="entry name" value="CheW-like"/>
    <property type="match status" value="1"/>
</dbReference>
<dbReference type="SMART" id="SM00260">
    <property type="entry name" value="CheW"/>
    <property type="match status" value="1"/>
</dbReference>